<dbReference type="InterPro" id="IPR017871">
    <property type="entry name" value="ABC_transporter-like_CS"/>
</dbReference>
<feature type="transmembrane region" description="Helical" evidence="10">
    <location>
        <begin position="192"/>
        <end position="211"/>
    </location>
</feature>
<dbReference type="PROSITE" id="PS50893">
    <property type="entry name" value="ABC_TRANSPORTER_2"/>
    <property type="match status" value="2"/>
</dbReference>
<comment type="subcellular location">
    <subcellularLocation>
        <location evidence="1">Membrane</location>
        <topology evidence="1">Multi-pass membrane protein</topology>
    </subcellularLocation>
</comment>
<dbReference type="PROSITE" id="PS00211">
    <property type="entry name" value="ABC_TRANSPORTER_1"/>
    <property type="match status" value="2"/>
</dbReference>
<keyword evidence="3" id="KW-0813">Transport</keyword>
<dbReference type="GO" id="GO:0090374">
    <property type="term" value="P:oligopeptide export from mitochondrion"/>
    <property type="evidence" value="ECO:0007669"/>
    <property type="project" value="TreeGrafter"/>
</dbReference>
<dbReference type="OrthoDB" id="6500128at2759"/>
<feature type="domain" description="ABC transporter" evidence="11">
    <location>
        <begin position="960"/>
        <end position="1201"/>
    </location>
</feature>
<feature type="transmembrane region" description="Helical" evidence="10">
    <location>
        <begin position="166"/>
        <end position="186"/>
    </location>
</feature>
<keyword evidence="14" id="KW-1185">Reference proteome</keyword>
<dbReference type="CDD" id="cd18578">
    <property type="entry name" value="ABC_6TM_Pgp_ABCB1_D2_like"/>
    <property type="match status" value="1"/>
</dbReference>
<evidence type="ECO:0000256" key="6">
    <source>
        <dbReference type="ARBA" id="ARBA00022840"/>
    </source>
</evidence>
<feature type="transmembrane region" description="Helical" evidence="10">
    <location>
        <begin position="40"/>
        <end position="63"/>
    </location>
</feature>
<evidence type="ECO:0000259" key="12">
    <source>
        <dbReference type="PROSITE" id="PS50929"/>
    </source>
</evidence>
<evidence type="ECO:0000256" key="9">
    <source>
        <dbReference type="SAM" id="MobiDB-lite"/>
    </source>
</evidence>
<dbReference type="GO" id="GO:0005524">
    <property type="term" value="F:ATP binding"/>
    <property type="evidence" value="ECO:0007669"/>
    <property type="project" value="UniProtKB-KW"/>
</dbReference>
<dbReference type="InterPro" id="IPR036640">
    <property type="entry name" value="ABC1_TM_sf"/>
</dbReference>
<dbReference type="GO" id="GO:0005743">
    <property type="term" value="C:mitochondrial inner membrane"/>
    <property type="evidence" value="ECO:0007669"/>
    <property type="project" value="TreeGrafter"/>
</dbReference>
<dbReference type="Pfam" id="PF00005">
    <property type="entry name" value="ABC_tran"/>
    <property type="match status" value="2"/>
</dbReference>
<evidence type="ECO:0000259" key="11">
    <source>
        <dbReference type="PROSITE" id="PS50893"/>
    </source>
</evidence>
<keyword evidence="8 10" id="KW-0472">Membrane</keyword>
<evidence type="ECO:0000256" key="8">
    <source>
        <dbReference type="ARBA" id="ARBA00023136"/>
    </source>
</evidence>
<dbReference type="FunFam" id="3.40.50.300:FF:000604">
    <property type="entry name" value="ABC transporter B family member 28"/>
    <property type="match status" value="1"/>
</dbReference>
<feature type="transmembrane region" description="Helical" evidence="10">
    <location>
        <begin position="93"/>
        <end position="117"/>
    </location>
</feature>
<evidence type="ECO:0000256" key="5">
    <source>
        <dbReference type="ARBA" id="ARBA00022741"/>
    </source>
</evidence>
<feature type="domain" description="ABC transmembrane type-1" evidence="12">
    <location>
        <begin position="43"/>
        <end position="334"/>
    </location>
</feature>
<dbReference type="SUPFAM" id="SSF90123">
    <property type="entry name" value="ABC transporter transmembrane region"/>
    <property type="match status" value="2"/>
</dbReference>
<dbReference type="Proteomes" id="UP000308549">
    <property type="component" value="Unassembled WGS sequence"/>
</dbReference>
<dbReference type="AlphaFoldDB" id="A0A4V5N519"/>
<comment type="caution">
    <text evidence="13">The sequence shown here is derived from an EMBL/GenBank/DDBJ whole genome shotgun (WGS) entry which is preliminary data.</text>
</comment>
<reference evidence="13 14" key="1">
    <citation type="submission" date="2017-03" db="EMBL/GenBank/DDBJ databases">
        <title>Genomes of endolithic fungi from Antarctica.</title>
        <authorList>
            <person name="Coleine C."/>
            <person name="Masonjones S."/>
            <person name="Stajich J.E."/>
        </authorList>
    </citation>
    <scope>NUCLEOTIDE SEQUENCE [LARGE SCALE GENOMIC DNA]</scope>
    <source>
        <strain evidence="13 14">CCFEE 6315</strain>
    </source>
</reference>
<evidence type="ECO:0000256" key="1">
    <source>
        <dbReference type="ARBA" id="ARBA00004141"/>
    </source>
</evidence>
<feature type="transmembrane region" description="Helical" evidence="10">
    <location>
        <begin position="308"/>
        <end position="327"/>
    </location>
</feature>
<feature type="domain" description="ABC transmembrane type-1" evidence="12">
    <location>
        <begin position="635"/>
        <end position="921"/>
    </location>
</feature>
<feature type="transmembrane region" description="Helical" evidence="10">
    <location>
        <begin position="894"/>
        <end position="915"/>
    </location>
</feature>
<evidence type="ECO:0000313" key="13">
    <source>
        <dbReference type="EMBL" id="TKA30039.1"/>
    </source>
</evidence>
<sequence>MTGDEKDVGSDTAPETKGAQSAGLTGYIRAFQYADKSSRLLYALSFFAAIGAGAALPLMDLIFGKFVTTFNNFALGSLSSGAYLSQIEDFTLYFVYLFIAKFVLVYIHTVCVSIAAIRTTKALRQHFLQCLLRQEITFFDSRDAGSPSVRVTTNGNLVNNGTSNKLSMTIQSLSTFIAAFVVAFAVQWKLTLITICIVPVIIVATGICVAVDIKQEAGIMAVHSQAGVLAEEVFSTITTVHAFWLQPLMSRRYNDLLAEAERQGMRKSVNYGVMFSTQFFCIYAGYGLAFWQGIRMYVSGEIDQPGDIVTVIFALILAATSMSEIAMQMVVVTKASSAANELFNIIDRESAVDPMSDAERWYDQSEGSVTLDGVDIRHLNVRWLRTRIRLVQQKPVLFSGTVFDNVANGLIGTEYESASREKQLQLVQNACKDAFAHNFIEELPKQYATRIGERGARFSGGQKQRIAIARSIISDPPVLLLDEATSALDPAAEKIVQKALENVSKSRTTLTIAHKLSTIQKADNIAVMAKGSVIEQGTHAELLSRDGAYTRLVSVQDLGQATKMQDPAKMTVNEYAEKPRSALARFRTTSSGPINEKTPDEPGEDDVDEGMGYSLIRCLYLLIKEKPRLWTLYSLLGFCSLCAGGTWPAQAILFSRMFSTFQLQGHAAIREGNFWALMFFVVAIANLVIFFSIGILCNVIVQKVTRIYRLETFKNSVKQELAFFDSEANATGAITSRLSAYATDLHELLGFNSSLILNNLVTVVSCGILGVAYGWKLGLVCTFGALPPILISGYAKVRLESKLDGDTVKKFASSAALASEAVTAIRTVASLALEDTVLKEYEDRLSAVALKSQKALLSTMLWYSLTQSINFLAMALGFWYGGKLVSSGEYTTEQFFVVFIAVILGGENAAQFFMYTTSITKATKAANYIFWLRYRVSAIPSDEHEPLPDESASGDSPASVDCNDIQFAYPSRPHTDVIKGIDAAIPAGKFVAFVGPSGCGKSTMISLLSRFYDPTSGSIAVNGQPITEIGPRLHRRRIALVQQEPVLYSGSIYENVSMGLADSAEITDEQVEEALRRANITDFVQSLPEGVHTSLGNRGTQLSGGQRQRIAIARALIRNPKILLLDEATSALDTESEKVVQAALTEAVKSGERSTIAVAHRLSTIKDADVIYVFQAGRIVESGSHNTLTARRGMYFEMCQGQALDKTAA</sequence>
<protein>
    <submittedName>
        <fullName evidence="13">Uncharacterized protein</fullName>
    </submittedName>
</protein>
<keyword evidence="4 10" id="KW-0812">Transmembrane</keyword>
<keyword evidence="5" id="KW-0547">Nucleotide-binding</keyword>
<evidence type="ECO:0000256" key="7">
    <source>
        <dbReference type="ARBA" id="ARBA00022989"/>
    </source>
</evidence>
<dbReference type="GO" id="GO:0015421">
    <property type="term" value="F:ABC-type oligopeptide transporter activity"/>
    <property type="evidence" value="ECO:0007669"/>
    <property type="project" value="TreeGrafter"/>
</dbReference>
<dbReference type="Pfam" id="PF00664">
    <property type="entry name" value="ABC_membrane"/>
    <property type="match status" value="2"/>
</dbReference>
<evidence type="ECO:0000313" key="14">
    <source>
        <dbReference type="Proteomes" id="UP000308549"/>
    </source>
</evidence>
<evidence type="ECO:0000256" key="10">
    <source>
        <dbReference type="SAM" id="Phobius"/>
    </source>
</evidence>
<feature type="region of interest" description="Disordered" evidence="9">
    <location>
        <begin position="587"/>
        <end position="606"/>
    </location>
</feature>
<dbReference type="PROSITE" id="PS50929">
    <property type="entry name" value="ABC_TM1F"/>
    <property type="match status" value="2"/>
</dbReference>
<dbReference type="InterPro" id="IPR003439">
    <property type="entry name" value="ABC_transporter-like_ATP-bd"/>
</dbReference>
<dbReference type="PANTHER" id="PTHR43394">
    <property type="entry name" value="ATP-DEPENDENT PERMEASE MDL1, MITOCHONDRIAL"/>
    <property type="match status" value="1"/>
</dbReference>
<dbReference type="GO" id="GO:0016887">
    <property type="term" value="F:ATP hydrolysis activity"/>
    <property type="evidence" value="ECO:0007669"/>
    <property type="project" value="InterPro"/>
</dbReference>
<dbReference type="SMART" id="SM00382">
    <property type="entry name" value="AAA"/>
    <property type="match status" value="2"/>
</dbReference>
<dbReference type="EMBL" id="NAJL01000012">
    <property type="protein sequence ID" value="TKA30039.1"/>
    <property type="molecule type" value="Genomic_DNA"/>
</dbReference>
<dbReference type="Gene3D" id="3.40.50.300">
    <property type="entry name" value="P-loop containing nucleotide triphosphate hydrolases"/>
    <property type="match status" value="2"/>
</dbReference>
<gene>
    <name evidence="13" type="ORF">B0A50_02758</name>
</gene>
<dbReference type="FunFam" id="1.20.1560.10:FF:000057">
    <property type="entry name" value="ABC multidrug transporter SitT"/>
    <property type="match status" value="1"/>
</dbReference>
<accession>A0A4V5N519</accession>
<keyword evidence="7 10" id="KW-1133">Transmembrane helix</keyword>
<feature type="transmembrane region" description="Helical" evidence="10">
    <location>
        <begin position="860"/>
        <end position="882"/>
    </location>
</feature>
<evidence type="ECO:0000256" key="3">
    <source>
        <dbReference type="ARBA" id="ARBA00022448"/>
    </source>
</evidence>
<dbReference type="CDD" id="cd18577">
    <property type="entry name" value="ABC_6TM_Pgp_ABCB1_D1_like"/>
    <property type="match status" value="1"/>
</dbReference>
<name>A0A4V5N519_9PEZI</name>
<feature type="domain" description="ABC transporter" evidence="11">
    <location>
        <begin position="302"/>
        <end position="555"/>
    </location>
</feature>
<evidence type="ECO:0000256" key="4">
    <source>
        <dbReference type="ARBA" id="ARBA00022692"/>
    </source>
</evidence>
<feature type="transmembrane region" description="Helical" evidence="10">
    <location>
        <begin position="674"/>
        <end position="701"/>
    </location>
</feature>
<dbReference type="InterPro" id="IPR003593">
    <property type="entry name" value="AAA+_ATPase"/>
</dbReference>
<comment type="similarity">
    <text evidence="2">Belongs to the ABC transporter superfamily. ABCB family. Multidrug resistance exporter (TC 3.A.1.201) subfamily.</text>
</comment>
<keyword evidence="6" id="KW-0067">ATP-binding</keyword>
<dbReference type="InterPro" id="IPR011527">
    <property type="entry name" value="ABC1_TM_dom"/>
</dbReference>
<dbReference type="Gene3D" id="1.20.1560.10">
    <property type="entry name" value="ABC transporter type 1, transmembrane domain"/>
    <property type="match status" value="4"/>
</dbReference>
<dbReference type="PANTHER" id="PTHR43394:SF27">
    <property type="entry name" value="ATP-DEPENDENT TRANSLOCASE ABCB1-LIKE"/>
    <property type="match status" value="1"/>
</dbReference>
<proteinExistence type="inferred from homology"/>
<feature type="transmembrane region" description="Helical" evidence="10">
    <location>
        <begin position="630"/>
        <end position="654"/>
    </location>
</feature>
<dbReference type="InterPro" id="IPR039421">
    <property type="entry name" value="Type_1_exporter"/>
</dbReference>
<evidence type="ECO:0000256" key="2">
    <source>
        <dbReference type="ARBA" id="ARBA00007577"/>
    </source>
</evidence>
<dbReference type="InterPro" id="IPR027417">
    <property type="entry name" value="P-loop_NTPase"/>
</dbReference>
<dbReference type="SUPFAM" id="SSF52540">
    <property type="entry name" value="P-loop containing nucleoside triphosphate hydrolases"/>
    <property type="match status" value="2"/>
</dbReference>
<dbReference type="FunFam" id="3.40.50.300:FF:000913">
    <property type="entry name" value="ABC multidrug transporter SitT"/>
    <property type="match status" value="1"/>
</dbReference>
<organism evidence="13 14">
    <name type="scientific">Salinomyces thailandicus</name>
    <dbReference type="NCBI Taxonomy" id="706561"/>
    <lineage>
        <taxon>Eukaryota</taxon>
        <taxon>Fungi</taxon>
        <taxon>Dikarya</taxon>
        <taxon>Ascomycota</taxon>
        <taxon>Pezizomycotina</taxon>
        <taxon>Dothideomycetes</taxon>
        <taxon>Dothideomycetidae</taxon>
        <taxon>Mycosphaerellales</taxon>
        <taxon>Teratosphaeriaceae</taxon>
        <taxon>Salinomyces</taxon>
    </lineage>
</organism>
<dbReference type="CDD" id="cd03249">
    <property type="entry name" value="ABC_MTABC3_MDL1_MDL2"/>
    <property type="match status" value="1"/>
</dbReference>
<feature type="transmembrane region" description="Helical" evidence="10">
    <location>
        <begin position="269"/>
        <end position="288"/>
    </location>
</feature>